<proteinExistence type="predicted"/>
<organism evidence="5 6">
    <name type="scientific">Paenibacillus larvae subsp. larvae</name>
    <dbReference type="NCBI Taxonomy" id="147375"/>
    <lineage>
        <taxon>Bacteria</taxon>
        <taxon>Bacillati</taxon>
        <taxon>Bacillota</taxon>
        <taxon>Bacilli</taxon>
        <taxon>Bacillales</taxon>
        <taxon>Paenibacillaceae</taxon>
        <taxon>Paenibacillus</taxon>
    </lineage>
</organism>
<dbReference type="PROSITE" id="PS51257">
    <property type="entry name" value="PROKAR_LIPOPROTEIN"/>
    <property type="match status" value="1"/>
</dbReference>
<feature type="compositionally biased region" description="Low complexity" evidence="3">
    <location>
        <begin position="24"/>
        <end position="35"/>
    </location>
</feature>
<dbReference type="SUPFAM" id="SSF88713">
    <property type="entry name" value="Glycoside hydrolase/deacetylase"/>
    <property type="match status" value="1"/>
</dbReference>
<dbReference type="GeneID" id="64217805"/>
<dbReference type="InterPro" id="IPR011330">
    <property type="entry name" value="Glyco_hydro/deAcase_b/a-brl"/>
</dbReference>
<evidence type="ECO:0000256" key="2">
    <source>
        <dbReference type="ARBA" id="ARBA00022801"/>
    </source>
</evidence>
<evidence type="ECO:0000313" key="5">
    <source>
        <dbReference type="EMBL" id="AVF25196.1"/>
    </source>
</evidence>
<dbReference type="EMBL" id="CP019655">
    <property type="protein sequence ID" value="AVF25196.1"/>
    <property type="molecule type" value="Genomic_DNA"/>
</dbReference>
<feature type="region of interest" description="Disordered" evidence="3">
    <location>
        <begin position="24"/>
        <end position="120"/>
    </location>
</feature>
<evidence type="ECO:0000259" key="4">
    <source>
        <dbReference type="PROSITE" id="PS51677"/>
    </source>
</evidence>
<dbReference type="PANTHER" id="PTHR10587">
    <property type="entry name" value="GLYCOSYL TRANSFERASE-RELATED"/>
    <property type="match status" value="1"/>
</dbReference>
<gene>
    <name evidence="5" type="ORF">ERICIII_00991</name>
</gene>
<dbReference type="RefSeq" id="WP_230460740.1">
    <property type="nucleotide sequence ID" value="NZ_CP019655.1"/>
</dbReference>
<dbReference type="AlphaFoldDB" id="A0A2L1UAM0"/>
<dbReference type="GO" id="GO:0016810">
    <property type="term" value="F:hydrolase activity, acting on carbon-nitrogen (but not peptide) bonds"/>
    <property type="evidence" value="ECO:0007669"/>
    <property type="project" value="InterPro"/>
</dbReference>
<dbReference type="PANTHER" id="PTHR10587:SF133">
    <property type="entry name" value="CHITIN DEACETYLASE 1-RELATED"/>
    <property type="match status" value="1"/>
</dbReference>
<dbReference type="InterPro" id="IPR050248">
    <property type="entry name" value="Polysacc_deacetylase_ArnD"/>
</dbReference>
<feature type="domain" description="NodB homology" evidence="4">
    <location>
        <begin position="140"/>
        <end position="324"/>
    </location>
</feature>
<reference evidence="6" key="1">
    <citation type="submission" date="2017-02" db="EMBL/GenBank/DDBJ databases">
        <title>Delineation of Paenibacillus larvae strains originating from foulbrood outbreaks.</title>
        <authorList>
            <person name="Beims H."/>
            <person name="Bunk B."/>
            <person name="Sproeer C."/>
            <person name="Mohr K.I."/>
            <person name="Pradella S."/>
            <person name="Guenther G."/>
            <person name="Rohde M."/>
            <person name="von der Ohe W."/>
            <person name="Steinert M."/>
        </authorList>
    </citation>
    <scope>NUCLEOTIDE SEQUENCE [LARGE SCALE GENOMIC DNA]</scope>
    <source>
        <strain evidence="6">Eric_III</strain>
    </source>
</reference>
<dbReference type="InterPro" id="IPR002509">
    <property type="entry name" value="NODB_dom"/>
</dbReference>
<dbReference type="GO" id="GO:0046872">
    <property type="term" value="F:metal ion binding"/>
    <property type="evidence" value="ECO:0007669"/>
    <property type="project" value="UniProtKB-KW"/>
</dbReference>
<dbReference type="CDD" id="cd10917">
    <property type="entry name" value="CE4_NodB_like_6s_7s"/>
    <property type="match status" value="1"/>
</dbReference>
<keyword evidence="1" id="KW-0479">Metal-binding</keyword>
<dbReference type="Pfam" id="PF01522">
    <property type="entry name" value="Polysacc_deac_1"/>
    <property type="match status" value="1"/>
</dbReference>
<dbReference type="PROSITE" id="PS51677">
    <property type="entry name" value="NODB"/>
    <property type="match status" value="1"/>
</dbReference>
<evidence type="ECO:0000256" key="1">
    <source>
        <dbReference type="ARBA" id="ARBA00022723"/>
    </source>
</evidence>
<evidence type="ECO:0000256" key="3">
    <source>
        <dbReference type="SAM" id="MobiDB-lite"/>
    </source>
</evidence>
<dbReference type="Gene3D" id="3.20.20.370">
    <property type="entry name" value="Glycoside hydrolase/deacetylase"/>
    <property type="match status" value="1"/>
</dbReference>
<protein>
    <submittedName>
        <fullName evidence="5">Polysaccharide deacetylase</fullName>
    </submittedName>
</protein>
<sequence length="336" mass="37398" precursor="true">MESKPGIVWICVILLTFIATGCMPSSSPSKSVQPPAGTKSQDIMPEWTEQQTKYTPVFDKYPPGPIPVPTLPVSPVPKPTPKPKGERHETNKPSLPVQKQSDKAGKRSGKQSAQQKKLSLGELRRKYAETFILSGPSRQKNIALTFDDGPDRHFTVQVLDILKKYRVHATFYLVGNKAKANPDIVKRIVKEGHTVGNHSYSHPLLTKMSLRQFQQQVESAEQILLNLTGYLPKCFRPPYGAINEEQLVWAASKNYLVTNWDIDSLDWKGLSSEQVLTNIWSHRHPGAIVLQHCGAGNANHDLSGSVKALPQLIEKLAAEGYRFVTIPELLNIPSSR</sequence>
<keyword evidence="2" id="KW-0378">Hydrolase</keyword>
<feature type="compositionally biased region" description="Pro residues" evidence="3">
    <location>
        <begin position="62"/>
        <end position="82"/>
    </location>
</feature>
<name>A0A2L1UAM0_9BACL</name>
<accession>A0A2L1UAM0</accession>
<dbReference type="GO" id="GO:0016020">
    <property type="term" value="C:membrane"/>
    <property type="evidence" value="ECO:0007669"/>
    <property type="project" value="TreeGrafter"/>
</dbReference>
<dbReference type="GO" id="GO:0005975">
    <property type="term" value="P:carbohydrate metabolic process"/>
    <property type="evidence" value="ECO:0007669"/>
    <property type="project" value="InterPro"/>
</dbReference>
<dbReference type="Proteomes" id="UP000239833">
    <property type="component" value="Chromosome"/>
</dbReference>
<evidence type="ECO:0000313" key="6">
    <source>
        <dbReference type="Proteomes" id="UP000239833"/>
    </source>
</evidence>